<comment type="caution">
    <text evidence="4">The sequence shown here is derived from an EMBL/GenBank/DDBJ whole genome shotgun (WGS) entry which is preliminary data.</text>
</comment>
<dbReference type="InterPro" id="IPR052780">
    <property type="entry name" value="AAA_Catabolism_Regulators"/>
</dbReference>
<dbReference type="EMBL" id="JACCJB010000012">
    <property type="protein sequence ID" value="KAF6222363.1"/>
    <property type="molecule type" value="Genomic_DNA"/>
</dbReference>
<keyword evidence="5" id="KW-1185">Reference proteome</keyword>
<dbReference type="SUPFAM" id="SSF57701">
    <property type="entry name" value="Zn2/Cys6 DNA-binding domain"/>
    <property type="match status" value="1"/>
</dbReference>
<dbReference type="GO" id="GO:0045944">
    <property type="term" value="P:positive regulation of transcription by RNA polymerase II"/>
    <property type="evidence" value="ECO:0007669"/>
    <property type="project" value="TreeGrafter"/>
</dbReference>
<dbReference type="GO" id="GO:0005634">
    <property type="term" value="C:nucleus"/>
    <property type="evidence" value="ECO:0007669"/>
    <property type="project" value="TreeGrafter"/>
</dbReference>
<feature type="compositionally biased region" description="Polar residues" evidence="2">
    <location>
        <begin position="216"/>
        <end position="228"/>
    </location>
</feature>
<dbReference type="FunFam" id="4.10.240.10:FF:000012">
    <property type="entry name" value="C6 transcription factor"/>
    <property type="match status" value="1"/>
</dbReference>
<reference evidence="4 5" key="1">
    <citation type="journal article" date="2020" name="Genomics">
        <title>Complete, high-quality genomes from long-read metagenomic sequencing of two wolf lichen thalli reveals enigmatic genome architecture.</title>
        <authorList>
            <person name="McKenzie S.K."/>
            <person name="Walston R.F."/>
            <person name="Allen J.L."/>
        </authorList>
    </citation>
    <scope>NUCLEOTIDE SEQUENCE [LARGE SCALE GENOMIC DNA]</scope>
    <source>
        <strain evidence="4">WasteWater1</strain>
    </source>
</reference>
<dbReference type="AlphaFoldDB" id="A0A8H6FC24"/>
<evidence type="ECO:0000256" key="1">
    <source>
        <dbReference type="ARBA" id="ARBA00023242"/>
    </source>
</evidence>
<feature type="domain" description="Zn(2)-C6 fungal-type" evidence="3">
    <location>
        <begin position="38"/>
        <end position="74"/>
    </location>
</feature>
<dbReference type="GO" id="GO:0000981">
    <property type="term" value="F:DNA-binding transcription factor activity, RNA polymerase II-specific"/>
    <property type="evidence" value="ECO:0007669"/>
    <property type="project" value="InterPro"/>
</dbReference>
<organism evidence="4 5">
    <name type="scientific">Letharia lupina</name>
    <dbReference type="NCBI Taxonomy" id="560253"/>
    <lineage>
        <taxon>Eukaryota</taxon>
        <taxon>Fungi</taxon>
        <taxon>Dikarya</taxon>
        <taxon>Ascomycota</taxon>
        <taxon>Pezizomycotina</taxon>
        <taxon>Lecanoromycetes</taxon>
        <taxon>OSLEUM clade</taxon>
        <taxon>Lecanoromycetidae</taxon>
        <taxon>Lecanorales</taxon>
        <taxon>Lecanorineae</taxon>
        <taxon>Parmeliaceae</taxon>
        <taxon>Letharia</taxon>
    </lineage>
</organism>
<name>A0A8H6FC24_9LECA</name>
<accession>A0A8H6FC24</accession>
<protein>
    <recommendedName>
        <fullName evidence="3">Zn(2)-C6 fungal-type domain-containing protein</fullName>
    </recommendedName>
</protein>
<evidence type="ECO:0000259" key="3">
    <source>
        <dbReference type="PROSITE" id="PS50048"/>
    </source>
</evidence>
<dbReference type="PANTHER" id="PTHR31644">
    <property type="entry name" value="TRANSCRIPTIONAL ACTIVATOR ARO80-RELATED"/>
    <property type="match status" value="1"/>
</dbReference>
<dbReference type="Gene3D" id="4.10.240.10">
    <property type="entry name" value="Zn(2)-C6 fungal-type DNA-binding domain"/>
    <property type="match status" value="1"/>
</dbReference>
<feature type="region of interest" description="Disordered" evidence="2">
    <location>
        <begin position="76"/>
        <end position="154"/>
    </location>
</feature>
<feature type="region of interest" description="Disordered" evidence="2">
    <location>
        <begin position="202"/>
        <end position="244"/>
    </location>
</feature>
<dbReference type="GeneID" id="59329865"/>
<sequence length="963" mass="106917">MANAAPQQLADPISGNSQNASHAGDISASPLHKRTYQACIPCRKRKVRCDLGPVDEPHDPPCVRCRREAKECYFSATRRKRKADSEDGQSAGDGPPDEEFAAHLARKKSVRTSGSFDQQPLPNGQQSLTSGPLPATSPLDGYDLPRQRPLQQDSPYATKIQLGKAADGQDQEVSNETAAALFQSPINVPGDALHLLLKASDESEHMQRKDTASLGERSTNQSVRTSNIMHGRYNSGPSSHDQAGQNYPLNIDPAISGSNADIDDTPIPIEALRLWSRLRFVRAGWFTAKEAISYIDYFYKCHSPLTPISLPAFDSHAAYSNLVNDEPMLTVTVLTIASRYMELSGPGGKTRSFMIHERLWSYLQNMITRMFWGQEQFGGGFCGAGTRRPGQPNSGKGGLRTLGTIESLLLLNEFHPRSMHFPPRDDDDDILAPADDADTPADEKALYLGSTWSEPAVRSDRMCWSLIGTSYVLAYELGIFGTYSDGVLSVDGIVKRKGGATEYNKRADRIERMLYVFVTQASGRFGIPSMCSDQINQFAIESVKEGFVSVDSTMLKDPVDRTQQSWLELMIIMKDCNDRLFSSKDQTTKLVQTEAYIVELHQLQPLLYSWQKRFNALDLPVYPRVILSIEYHYITLYINSLALQAVMEHWAAKANPLPQGESPQSPVSTMSSSYASVYNRNEPYIREVIDSSRTVLRHVLDVLLPNDHLKHAPVRTYFRIISAAMFLLKTFALGGKEDEVAVSLRLLKDTVKALRTSVVDDVHLCLRIADVLESLIKAINTQFVRLPPGSLSTPEQAKRTTHLSEQQAHFASDGYQTGTKNFNPSDRFQYDDRQGPLAGISRTYNSPHDSNISIMPPIGNNYASFNPNNNFVNTFTQSPNQNQHHNQPQQPFYSNGDDPMAFPSDWLTLDLQPLLGNDGVEGGDNPWFGAFGPETHNNLEVLGKLVNDSGYKGDGFGEGAMEF</sequence>
<feature type="region of interest" description="Disordered" evidence="2">
    <location>
        <begin position="1"/>
        <end position="30"/>
    </location>
</feature>
<dbReference type="PROSITE" id="PS50048">
    <property type="entry name" value="ZN2_CY6_FUNGAL_2"/>
    <property type="match status" value="1"/>
</dbReference>
<dbReference type="PROSITE" id="PS00463">
    <property type="entry name" value="ZN2_CY6_FUNGAL_1"/>
    <property type="match status" value="1"/>
</dbReference>
<dbReference type="CDD" id="cd00067">
    <property type="entry name" value="GAL4"/>
    <property type="match status" value="1"/>
</dbReference>
<evidence type="ECO:0000313" key="4">
    <source>
        <dbReference type="EMBL" id="KAF6222363.1"/>
    </source>
</evidence>
<evidence type="ECO:0000313" key="5">
    <source>
        <dbReference type="Proteomes" id="UP000593566"/>
    </source>
</evidence>
<proteinExistence type="predicted"/>
<feature type="compositionally biased region" description="Polar residues" evidence="2">
    <location>
        <begin position="111"/>
        <end position="130"/>
    </location>
</feature>
<dbReference type="Pfam" id="PF00172">
    <property type="entry name" value="Zn_clus"/>
    <property type="match status" value="1"/>
</dbReference>
<dbReference type="SMART" id="SM00066">
    <property type="entry name" value="GAL4"/>
    <property type="match status" value="1"/>
</dbReference>
<dbReference type="PANTHER" id="PTHR31644:SF2">
    <property type="entry name" value="TRANSCRIPTIONAL ACTIVATOR ARO80-RELATED"/>
    <property type="match status" value="1"/>
</dbReference>
<feature type="compositionally biased region" description="Basic and acidic residues" evidence="2">
    <location>
        <begin position="202"/>
        <end position="211"/>
    </location>
</feature>
<dbReference type="GO" id="GO:0009074">
    <property type="term" value="P:aromatic amino acid family catabolic process"/>
    <property type="evidence" value="ECO:0007669"/>
    <property type="project" value="TreeGrafter"/>
</dbReference>
<gene>
    <name evidence="4" type="ORF">HO133_001449</name>
</gene>
<keyword evidence="1" id="KW-0539">Nucleus</keyword>
<evidence type="ECO:0000256" key="2">
    <source>
        <dbReference type="SAM" id="MobiDB-lite"/>
    </source>
</evidence>
<dbReference type="InterPro" id="IPR001138">
    <property type="entry name" value="Zn2Cys6_DnaBD"/>
</dbReference>
<dbReference type="InterPro" id="IPR036864">
    <property type="entry name" value="Zn2-C6_fun-type_DNA-bd_sf"/>
</dbReference>
<dbReference type="GO" id="GO:0008270">
    <property type="term" value="F:zinc ion binding"/>
    <property type="evidence" value="ECO:0007669"/>
    <property type="project" value="InterPro"/>
</dbReference>
<feature type="compositionally biased region" description="Polar residues" evidence="2">
    <location>
        <begin position="235"/>
        <end position="244"/>
    </location>
</feature>
<dbReference type="CDD" id="cd12148">
    <property type="entry name" value="fungal_TF_MHR"/>
    <property type="match status" value="1"/>
</dbReference>
<dbReference type="Proteomes" id="UP000593566">
    <property type="component" value="Unassembled WGS sequence"/>
</dbReference>
<dbReference type="RefSeq" id="XP_037151798.1">
    <property type="nucleotide sequence ID" value="XM_037292379.1"/>
</dbReference>